<dbReference type="InterPro" id="IPR002921">
    <property type="entry name" value="Fungal_lipase-type"/>
</dbReference>
<dbReference type="PANTHER" id="PTHR45856">
    <property type="entry name" value="ALPHA/BETA-HYDROLASES SUPERFAMILY PROTEIN"/>
    <property type="match status" value="1"/>
</dbReference>
<keyword evidence="4" id="KW-1185">Reference proteome</keyword>
<dbReference type="Pfam" id="PF01764">
    <property type="entry name" value="Lipase_3"/>
    <property type="match status" value="1"/>
</dbReference>
<dbReference type="InParanoid" id="G0R0W7"/>
<dbReference type="CDD" id="cd00519">
    <property type="entry name" value="Lipase_3"/>
    <property type="match status" value="1"/>
</dbReference>
<dbReference type="EMBL" id="GL984205">
    <property type="protein sequence ID" value="EGR28878.1"/>
    <property type="molecule type" value="Genomic_DNA"/>
</dbReference>
<dbReference type="Gene3D" id="3.40.50.1820">
    <property type="entry name" value="alpha/beta hydrolase"/>
    <property type="match status" value="1"/>
</dbReference>
<dbReference type="GO" id="GO:0006629">
    <property type="term" value="P:lipid metabolic process"/>
    <property type="evidence" value="ECO:0007669"/>
    <property type="project" value="InterPro"/>
</dbReference>
<keyword evidence="1" id="KW-0812">Transmembrane</keyword>
<accession>G0R0W7</accession>
<dbReference type="AlphaFoldDB" id="G0R0W7"/>
<evidence type="ECO:0000313" key="3">
    <source>
        <dbReference type="EMBL" id="EGR28878.1"/>
    </source>
</evidence>
<protein>
    <submittedName>
        <fullName evidence="3">Lipase family protein, putative</fullName>
        <ecNumber evidence="3">3.1.1.3</ecNumber>
    </submittedName>
</protein>
<feature type="domain" description="Fungal lipase-type" evidence="2">
    <location>
        <begin position="1"/>
        <end position="111"/>
    </location>
</feature>
<name>G0R0W7_ICHMU</name>
<dbReference type="GeneID" id="14904965"/>
<dbReference type="RefSeq" id="XP_004030114.1">
    <property type="nucleotide sequence ID" value="XM_004030066.1"/>
</dbReference>
<feature type="transmembrane region" description="Helical" evidence="1">
    <location>
        <begin position="122"/>
        <end position="140"/>
    </location>
</feature>
<keyword evidence="1" id="KW-1133">Transmembrane helix</keyword>
<dbReference type="InterPro" id="IPR029058">
    <property type="entry name" value="AB_hydrolase_fold"/>
</dbReference>
<dbReference type="GO" id="GO:0004806">
    <property type="term" value="F:triacylglycerol lipase activity"/>
    <property type="evidence" value="ECO:0007669"/>
    <property type="project" value="UniProtKB-EC"/>
</dbReference>
<dbReference type="STRING" id="857967.G0R0W7"/>
<keyword evidence="1" id="KW-0472">Membrane</keyword>
<evidence type="ECO:0000256" key="1">
    <source>
        <dbReference type="SAM" id="Phobius"/>
    </source>
</evidence>
<gene>
    <name evidence="3" type="ORF">IMG5_167310</name>
</gene>
<sequence>MAFRGTKNVQNWINNIRINRKCYKHCTGCKVHKGFYVGLQSVLNQSIECITNLTQKYPTANVYIIGHSYGGALATLFAFELAFLNLVNNRGMIYHYTYGSPRVGNDIFNKISITLQKIAIELQIRMILYLMFLLLLQVCIDMQEQRLGFKR</sequence>
<evidence type="ECO:0000313" key="4">
    <source>
        <dbReference type="Proteomes" id="UP000008983"/>
    </source>
</evidence>
<dbReference type="InterPro" id="IPR051218">
    <property type="entry name" value="Sec_MonoDiacylglyc_Lipase"/>
</dbReference>
<dbReference type="EC" id="3.1.1.3" evidence="3"/>
<proteinExistence type="predicted"/>
<organism evidence="3 4">
    <name type="scientific">Ichthyophthirius multifiliis</name>
    <name type="common">White spot disease agent</name>
    <name type="synonym">Ich</name>
    <dbReference type="NCBI Taxonomy" id="5932"/>
    <lineage>
        <taxon>Eukaryota</taxon>
        <taxon>Sar</taxon>
        <taxon>Alveolata</taxon>
        <taxon>Ciliophora</taxon>
        <taxon>Intramacronucleata</taxon>
        <taxon>Oligohymenophorea</taxon>
        <taxon>Hymenostomatida</taxon>
        <taxon>Ophryoglenina</taxon>
        <taxon>Ichthyophthirius</taxon>
    </lineage>
</organism>
<keyword evidence="3" id="KW-0378">Hydrolase</keyword>
<dbReference type="SUPFAM" id="SSF53474">
    <property type="entry name" value="alpha/beta-Hydrolases"/>
    <property type="match status" value="1"/>
</dbReference>
<dbReference type="Proteomes" id="UP000008983">
    <property type="component" value="Unassembled WGS sequence"/>
</dbReference>
<dbReference type="OrthoDB" id="282243at2759"/>
<evidence type="ECO:0000259" key="2">
    <source>
        <dbReference type="Pfam" id="PF01764"/>
    </source>
</evidence>
<dbReference type="eggNOG" id="ENOG502T0TR">
    <property type="taxonomic scope" value="Eukaryota"/>
</dbReference>
<reference evidence="3 4" key="1">
    <citation type="submission" date="2011-07" db="EMBL/GenBank/DDBJ databases">
        <authorList>
            <person name="Coyne R."/>
            <person name="Brami D."/>
            <person name="Johnson J."/>
            <person name="Hostetler J."/>
            <person name="Hannick L."/>
            <person name="Clark T."/>
            <person name="Cassidy-Hanley D."/>
            <person name="Inman J."/>
        </authorList>
    </citation>
    <scope>NUCLEOTIDE SEQUENCE [LARGE SCALE GENOMIC DNA]</scope>
    <source>
        <strain evidence="3 4">G5</strain>
    </source>
</reference>
<dbReference type="PANTHER" id="PTHR45856:SF24">
    <property type="entry name" value="FUNGAL LIPASE-LIKE DOMAIN-CONTAINING PROTEIN"/>
    <property type="match status" value="1"/>
</dbReference>